<feature type="compositionally biased region" description="Basic and acidic residues" evidence="1">
    <location>
        <begin position="1"/>
        <end position="15"/>
    </location>
</feature>
<dbReference type="EMBL" id="JACMRX010000004">
    <property type="protein sequence ID" value="KAF7990508.1"/>
    <property type="molecule type" value="Genomic_DNA"/>
</dbReference>
<name>A0A834XND4_APHGI</name>
<accession>A0A834XND4</accession>
<organism evidence="2 3">
    <name type="scientific">Aphidius gifuensis</name>
    <name type="common">Parasitoid wasp</name>
    <dbReference type="NCBI Taxonomy" id="684658"/>
    <lineage>
        <taxon>Eukaryota</taxon>
        <taxon>Metazoa</taxon>
        <taxon>Ecdysozoa</taxon>
        <taxon>Arthropoda</taxon>
        <taxon>Hexapoda</taxon>
        <taxon>Insecta</taxon>
        <taxon>Pterygota</taxon>
        <taxon>Neoptera</taxon>
        <taxon>Endopterygota</taxon>
        <taxon>Hymenoptera</taxon>
        <taxon>Apocrita</taxon>
        <taxon>Ichneumonoidea</taxon>
        <taxon>Braconidae</taxon>
        <taxon>Aphidiinae</taxon>
        <taxon>Aphidius</taxon>
    </lineage>
</organism>
<proteinExistence type="predicted"/>
<sequence>MKKRNLSTDRLKQNSREVPGSYDNNLNFQTPYSSKNLNQSNGVEFKYNLHGRSSPTLPFPSSTMNRKSVVDEEIDNKIPTATPSKTPRISVPGLTASKTSTNNYTEIARLCSDQSTLSANLSDKARSSSSSKNRQKEEGEEPTPHLSSKYNKMKKRENTSFDVPPWKIQDIEEEKKIAIDQEIKKKI</sequence>
<feature type="compositionally biased region" description="Low complexity" evidence="1">
    <location>
        <begin position="118"/>
        <end position="132"/>
    </location>
</feature>
<evidence type="ECO:0000313" key="3">
    <source>
        <dbReference type="Proteomes" id="UP000639338"/>
    </source>
</evidence>
<evidence type="ECO:0000256" key="1">
    <source>
        <dbReference type="SAM" id="MobiDB-lite"/>
    </source>
</evidence>
<dbReference type="Proteomes" id="UP000639338">
    <property type="component" value="Unassembled WGS sequence"/>
</dbReference>
<dbReference type="AlphaFoldDB" id="A0A834XND4"/>
<comment type="caution">
    <text evidence="2">The sequence shown here is derived from an EMBL/GenBank/DDBJ whole genome shotgun (WGS) entry which is preliminary data.</text>
</comment>
<feature type="compositionally biased region" description="Polar residues" evidence="1">
    <location>
        <begin position="22"/>
        <end position="39"/>
    </location>
</feature>
<feature type="region of interest" description="Disordered" evidence="1">
    <location>
        <begin position="118"/>
        <end position="164"/>
    </location>
</feature>
<feature type="region of interest" description="Disordered" evidence="1">
    <location>
        <begin position="1"/>
        <end position="39"/>
    </location>
</feature>
<evidence type="ECO:0000313" key="2">
    <source>
        <dbReference type="EMBL" id="KAF7990508.1"/>
    </source>
</evidence>
<feature type="region of interest" description="Disordered" evidence="1">
    <location>
        <begin position="76"/>
        <end position="103"/>
    </location>
</feature>
<keyword evidence="3" id="KW-1185">Reference proteome</keyword>
<gene>
    <name evidence="2" type="ORF">HCN44_000313</name>
</gene>
<protein>
    <submittedName>
        <fullName evidence="2">Uncharacterized protein</fullName>
    </submittedName>
</protein>
<reference evidence="2 3" key="1">
    <citation type="submission" date="2020-08" db="EMBL/GenBank/DDBJ databases">
        <title>Aphidius gifuensis genome sequencing and assembly.</title>
        <authorList>
            <person name="Du Z."/>
        </authorList>
    </citation>
    <scope>NUCLEOTIDE SEQUENCE [LARGE SCALE GENOMIC DNA]</scope>
    <source>
        <strain evidence="2">YNYX2018</strain>
        <tissue evidence="2">Adults</tissue>
    </source>
</reference>